<organism evidence="1 2">
    <name type="scientific">Vreelandella venusta</name>
    <dbReference type="NCBI Taxonomy" id="44935"/>
    <lineage>
        <taxon>Bacteria</taxon>
        <taxon>Pseudomonadati</taxon>
        <taxon>Pseudomonadota</taxon>
        <taxon>Gammaproteobacteria</taxon>
        <taxon>Oceanospirillales</taxon>
        <taxon>Halomonadaceae</taxon>
        <taxon>Vreelandella</taxon>
    </lineage>
</organism>
<proteinExistence type="predicted"/>
<gene>
    <name evidence="1" type="ORF">DDR56_08735</name>
</gene>
<sequence length="472" mass="50944">MANSVTFPVALGGDGKTYTDDADPQTGLDGLGYLDRFVPCLKGAVAMAGYTAQYAAKIDAAAANADRAEDARAYVELAQDTMKLNLLEPLKRQATFGLDFIEGRYWLDNGERVETTDFTEIGTVDATTDVYVEGVDENLQAVPAGKIARQWRDGTAVGKVSGDASTNTAAYSNDPSNWNLTAGAVIESTEIINGIARATVRLPTQTEAAVAIPSSLTNDGIWTISARIKILEGWDDSTLVASMGGASPFREFVDPPPPNNWGWIQRTGAISDSSGDARIIRRIDNNAPDIVMVVEAQQVESGPIRSPYIPVQGAVSEARSARSETINLGSVINPRQGSIIFKAQNIKPDSVSDFGRLFQFDDGTSDNRIYAIRRSSGAYSFYIISGGIQQNEFISKGGLSDELTLVLSWRNNGQWFICANGDVFNVKNSIQAPLALNRYGPGSSILVDYMETEYLYYVPVPLTQAAAIEVTQ</sequence>
<keyword evidence="2" id="KW-1185">Reference proteome</keyword>
<comment type="caution">
    <text evidence="1">The sequence shown here is derived from an EMBL/GenBank/DDBJ whole genome shotgun (WGS) entry which is preliminary data.</text>
</comment>
<dbReference type="Proteomes" id="UP001318401">
    <property type="component" value="Unassembled WGS sequence"/>
</dbReference>
<reference evidence="1 2" key="1">
    <citation type="submission" date="2018-04" db="EMBL/GenBank/DDBJ databases">
        <authorList>
            <person name="Li G."/>
            <person name="Du W."/>
            <person name="Bai Y."/>
        </authorList>
    </citation>
    <scope>NUCLEOTIDE SEQUENCE [LARGE SCALE GENOMIC DNA]</scope>
    <source>
        <strain evidence="1 2">YYYZ-3</strain>
    </source>
</reference>
<accession>A0ABX2BBH2</accession>
<protein>
    <recommendedName>
        <fullName evidence="3">Minor tail protein</fullName>
    </recommendedName>
</protein>
<evidence type="ECO:0000313" key="2">
    <source>
        <dbReference type="Proteomes" id="UP001318401"/>
    </source>
</evidence>
<dbReference type="EMBL" id="QDKN01000003">
    <property type="protein sequence ID" value="NPT30651.1"/>
    <property type="molecule type" value="Genomic_DNA"/>
</dbReference>
<name>A0ABX2BBH2_9GAMM</name>
<evidence type="ECO:0000313" key="1">
    <source>
        <dbReference type="EMBL" id="NPT30651.1"/>
    </source>
</evidence>
<evidence type="ECO:0008006" key="3">
    <source>
        <dbReference type="Google" id="ProtNLM"/>
    </source>
</evidence>